<name>A0AAE8N153_9PEZI</name>
<keyword evidence="2" id="KW-0732">Signal</keyword>
<comment type="similarity">
    <text evidence="1">Belongs to the peptidase A1 family.</text>
</comment>
<dbReference type="InterPro" id="IPR033121">
    <property type="entry name" value="PEPTIDASE_A1"/>
</dbReference>
<keyword evidence="5" id="KW-1185">Reference proteome</keyword>
<dbReference type="PROSITE" id="PS51767">
    <property type="entry name" value="PEPTIDASE_A1"/>
    <property type="match status" value="1"/>
</dbReference>
<evidence type="ECO:0000313" key="5">
    <source>
        <dbReference type="Proteomes" id="UP001187682"/>
    </source>
</evidence>
<feature type="signal peptide" evidence="2">
    <location>
        <begin position="1"/>
        <end position="18"/>
    </location>
</feature>
<dbReference type="PANTHER" id="PTHR47966">
    <property type="entry name" value="BETA-SITE APP-CLEAVING ENZYME, ISOFORM A-RELATED"/>
    <property type="match status" value="1"/>
</dbReference>
<protein>
    <recommendedName>
        <fullName evidence="3">Peptidase A1 domain-containing protein</fullName>
    </recommendedName>
</protein>
<evidence type="ECO:0000259" key="3">
    <source>
        <dbReference type="PROSITE" id="PS51767"/>
    </source>
</evidence>
<dbReference type="AlphaFoldDB" id="A0AAE8N153"/>
<sequence>MTTARFFTSLLTAAGAAAYIHAPLSPPKLQAFETLARELTAQRYPNQEFVGNIPWYPYAIDVGVGTPAQTQSLVLSLAHSDTYVLYHDVCDPNSNPDSTRYLRNCSSGSYDEETSTTFSQDYYHEYSDDFAGIGTYGVMVGESLSIGDTEFSNVSLAVAMKTSLDTGFLGLSIPRKYVDGKAVDRGTSILDQMVSQEVVESPAFSIYAEEGRNSTTGGILFGAVDKSKYDGELRRIQASVARDKFENFEANYLVNVSAAWKRESRNDELSQYVSPDMGETAFYGRGGTFYAAIDLTFLITNVPAYVAYPIYMMGGGFSQWHNIDMWTVDCDGTGDLNGTFSLELGGEGGYRLTANLRDLIVPPEQWHLLRPAKDGSGERIKHCLFGIQSSKSEYFHYDGSGWTSSWVIGSMLLRNTYTVFDSKNMEVSLAPLRKNPSEKGNIVPFGSSGAHAPDSELIGYQECFPDGCEAEEEDEDAGAHIVMQKGLLVGLVLGALWFVSL</sequence>
<proteinExistence type="inferred from homology"/>
<evidence type="ECO:0000313" key="4">
    <source>
        <dbReference type="EMBL" id="SPO04490.1"/>
    </source>
</evidence>
<dbReference type="Gene3D" id="2.40.70.10">
    <property type="entry name" value="Acid Proteases"/>
    <property type="match status" value="2"/>
</dbReference>
<dbReference type="PRINTS" id="PR00792">
    <property type="entry name" value="PEPSIN"/>
</dbReference>
<dbReference type="SUPFAM" id="SSF50630">
    <property type="entry name" value="Acid proteases"/>
    <property type="match status" value="1"/>
</dbReference>
<dbReference type="InterPro" id="IPR021109">
    <property type="entry name" value="Peptidase_aspartic_dom_sf"/>
</dbReference>
<dbReference type="InterPro" id="IPR001461">
    <property type="entry name" value="Aspartic_peptidase_A1"/>
</dbReference>
<gene>
    <name evidence="4" type="ORF">DNG_07175</name>
</gene>
<evidence type="ECO:0000256" key="1">
    <source>
        <dbReference type="ARBA" id="ARBA00007447"/>
    </source>
</evidence>
<comment type="caution">
    <text evidence="4">The sequence shown here is derived from an EMBL/GenBank/DDBJ whole genome shotgun (WGS) entry which is preliminary data.</text>
</comment>
<dbReference type="EMBL" id="ONZQ02000010">
    <property type="protein sequence ID" value="SPO04490.1"/>
    <property type="molecule type" value="Genomic_DNA"/>
</dbReference>
<dbReference type="GO" id="GO:0004190">
    <property type="term" value="F:aspartic-type endopeptidase activity"/>
    <property type="evidence" value="ECO:0007669"/>
    <property type="project" value="InterPro"/>
</dbReference>
<reference evidence="4" key="1">
    <citation type="submission" date="2018-03" db="EMBL/GenBank/DDBJ databases">
        <authorList>
            <person name="Guldener U."/>
        </authorList>
    </citation>
    <scope>NUCLEOTIDE SEQUENCE</scope>
</reference>
<dbReference type="Proteomes" id="UP001187682">
    <property type="component" value="Unassembled WGS sequence"/>
</dbReference>
<dbReference type="GO" id="GO:0006508">
    <property type="term" value="P:proteolysis"/>
    <property type="evidence" value="ECO:0007669"/>
    <property type="project" value="InterPro"/>
</dbReference>
<dbReference type="Pfam" id="PF00026">
    <property type="entry name" value="Asp"/>
    <property type="match status" value="1"/>
</dbReference>
<organism evidence="4 5">
    <name type="scientific">Cephalotrichum gorgonifer</name>
    <dbReference type="NCBI Taxonomy" id="2041049"/>
    <lineage>
        <taxon>Eukaryota</taxon>
        <taxon>Fungi</taxon>
        <taxon>Dikarya</taxon>
        <taxon>Ascomycota</taxon>
        <taxon>Pezizomycotina</taxon>
        <taxon>Sordariomycetes</taxon>
        <taxon>Hypocreomycetidae</taxon>
        <taxon>Microascales</taxon>
        <taxon>Microascaceae</taxon>
        <taxon>Cephalotrichum</taxon>
    </lineage>
</organism>
<feature type="domain" description="Peptidase A1" evidence="3">
    <location>
        <begin position="58"/>
        <end position="430"/>
    </location>
</feature>
<feature type="chain" id="PRO_5042065630" description="Peptidase A1 domain-containing protein" evidence="2">
    <location>
        <begin position="19"/>
        <end position="501"/>
    </location>
</feature>
<evidence type="ECO:0000256" key="2">
    <source>
        <dbReference type="SAM" id="SignalP"/>
    </source>
</evidence>
<accession>A0AAE8N153</accession>
<dbReference type="PANTHER" id="PTHR47966:SF73">
    <property type="entry name" value="PEPTIDASE A1 DOMAIN-CONTAINING PROTEIN"/>
    <property type="match status" value="1"/>
</dbReference>